<evidence type="ECO:0000256" key="1">
    <source>
        <dbReference type="SAM" id="MobiDB-lite"/>
    </source>
</evidence>
<sequence length="56" mass="5890">MSGYTKDKIAVRNNAGTTTPAATAPRPTLTQTPHYQLACPAPLSLSPSWISYALAS</sequence>
<proteinExistence type="predicted"/>
<feature type="compositionally biased region" description="Low complexity" evidence="1">
    <location>
        <begin position="15"/>
        <end position="28"/>
    </location>
</feature>
<feature type="region of interest" description="Disordered" evidence="1">
    <location>
        <begin position="1"/>
        <end position="28"/>
    </location>
</feature>
<protein>
    <submittedName>
        <fullName evidence="2">Uncharacterized protein</fullName>
    </submittedName>
</protein>
<name>A0ABQ7EP14_BRACR</name>
<comment type="caution">
    <text evidence="2">The sequence shown here is derived from an EMBL/GenBank/DDBJ whole genome shotgun (WGS) entry which is preliminary data.</text>
</comment>
<evidence type="ECO:0000313" key="2">
    <source>
        <dbReference type="EMBL" id="KAF3597969.1"/>
    </source>
</evidence>
<accession>A0ABQ7EP14</accession>
<dbReference type="Proteomes" id="UP000266723">
    <property type="component" value="Unassembled WGS sequence"/>
</dbReference>
<keyword evidence="3" id="KW-1185">Reference proteome</keyword>
<organism evidence="2 3">
    <name type="scientific">Brassica cretica</name>
    <name type="common">Mustard</name>
    <dbReference type="NCBI Taxonomy" id="69181"/>
    <lineage>
        <taxon>Eukaryota</taxon>
        <taxon>Viridiplantae</taxon>
        <taxon>Streptophyta</taxon>
        <taxon>Embryophyta</taxon>
        <taxon>Tracheophyta</taxon>
        <taxon>Spermatophyta</taxon>
        <taxon>Magnoliopsida</taxon>
        <taxon>eudicotyledons</taxon>
        <taxon>Gunneridae</taxon>
        <taxon>Pentapetalae</taxon>
        <taxon>rosids</taxon>
        <taxon>malvids</taxon>
        <taxon>Brassicales</taxon>
        <taxon>Brassicaceae</taxon>
        <taxon>Brassiceae</taxon>
        <taxon>Brassica</taxon>
    </lineage>
</organism>
<gene>
    <name evidence="2" type="ORF">DY000_02022540</name>
</gene>
<reference evidence="2 3" key="1">
    <citation type="journal article" date="2020" name="BMC Genomics">
        <title>Intraspecific diversification of the crop wild relative Brassica cretica Lam. using demographic model selection.</title>
        <authorList>
            <person name="Kioukis A."/>
            <person name="Michalopoulou V.A."/>
            <person name="Briers L."/>
            <person name="Pirintsos S."/>
            <person name="Studholme D.J."/>
            <person name="Pavlidis P."/>
            <person name="Sarris P.F."/>
        </authorList>
    </citation>
    <scope>NUCLEOTIDE SEQUENCE [LARGE SCALE GENOMIC DNA]</scope>
    <source>
        <strain evidence="3">cv. PFS-1207/04</strain>
    </source>
</reference>
<dbReference type="EMBL" id="QGKV02000299">
    <property type="protein sequence ID" value="KAF3597969.1"/>
    <property type="molecule type" value="Genomic_DNA"/>
</dbReference>
<evidence type="ECO:0000313" key="3">
    <source>
        <dbReference type="Proteomes" id="UP000266723"/>
    </source>
</evidence>
<feature type="compositionally biased region" description="Basic and acidic residues" evidence="1">
    <location>
        <begin position="1"/>
        <end position="10"/>
    </location>
</feature>